<dbReference type="InterPro" id="IPR056108">
    <property type="entry name" value="DUF7691"/>
</dbReference>
<evidence type="ECO:0000259" key="2">
    <source>
        <dbReference type="Pfam" id="PF24740"/>
    </source>
</evidence>
<evidence type="ECO:0000313" key="3">
    <source>
        <dbReference type="EMBL" id="SPD88836.1"/>
    </source>
</evidence>
<sequence>MPSQCTKAPTSAISTSTTSTPVTMKRRVRGFTRPIYVAVRSPGYVVHMGELRLYAIGIDEVRDVFRASPELAAELRRVAETAYPPKTTPPAPGLLGKLGPMFRRPAGAPVVSPDTPVEADVADLLAARFIRPERQPAAWRLLEAYIDAQAWGRHRLDLDVNRFNDLEFDLARAGLHPQFGLTRLVNNELRLPLQTYRGLSTGCIQHDQALQAASAWRNVLNHLSAENRAIAEPYAAWLAQFHHYGQMAPQKARPAPDLVVIYRA</sequence>
<name>A0A2N9JM47_9ACTN</name>
<keyword evidence="4" id="KW-1185">Reference proteome</keyword>
<accession>A0A2N9JM47</accession>
<evidence type="ECO:0000313" key="4">
    <source>
        <dbReference type="Proteomes" id="UP000238164"/>
    </source>
</evidence>
<organism evidence="3 4">
    <name type="scientific">Micropruina glycogenica</name>
    <dbReference type="NCBI Taxonomy" id="75385"/>
    <lineage>
        <taxon>Bacteria</taxon>
        <taxon>Bacillati</taxon>
        <taxon>Actinomycetota</taxon>
        <taxon>Actinomycetes</taxon>
        <taxon>Propionibacteriales</taxon>
        <taxon>Nocardioidaceae</taxon>
        <taxon>Micropruina</taxon>
    </lineage>
</organism>
<dbReference type="Pfam" id="PF24740">
    <property type="entry name" value="DUF7691"/>
    <property type="match status" value="1"/>
</dbReference>
<gene>
    <name evidence="3" type="ORF">MPLG2_3806</name>
</gene>
<evidence type="ECO:0000256" key="1">
    <source>
        <dbReference type="SAM" id="MobiDB-lite"/>
    </source>
</evidence>
<protein>
    <recommendedName>
        <fullName evidence="2">DUF7691 domain-containing protein</fullName>
    </recommendedName>
</protein>
<dbReference type="KEGG" id="mgg:MPLG2_3806"/>
<feature type="region of interest" description="Disordered" evidence="1">
    <location>
        <begin position="1"/>
        <end position="21"/>
    </location>
</feature>
<dbReference type="AlphaFoldDB" id="A0A2N9JM47"/>
<dbReference type="Proteomes" id="UP000238164">
    <property type="component" value="Chromosome 1"/>
</dbReference>
<reference evidence="3 4" key="1">
    <citation type="submission" date="2018-02" db="EMBL/GenBank/DDBJ databases">
        <authorList>
            <person name="Cohen D.B."/>
            <person name="Kent A.D."/>
        </authorList>
    </citation>
    <scope>NUCLEOTIDE SEQUENCE [LARGE SCALE GENOMIC DNA]</scope>
    <source>
        <strain evidence="3">1</strain>
    </source>
</reference>
<proteinExistence type="predicted"/>
<feature type="domain" description="DUF7691" evidence="2">
    <location>
        <begin position="51"/>
        <end position="262"/>
    </location>
</feature>
<dbReference type="EMBL" id="LT985188">
    <property type="protein sequence ID" value="SPD88836.1"/>
    <property type="molecule type" value="Genomic_DNA"/>
</dbReference>